<proteinExistence type="inferred from homology"/>
<evidence type="ECO:0000256" key="5">
    <source>
        <dbReference type="ARBA" id="ARBA00022692"/>
    </source>
</evidence>
<evidence type="ECO:0000313" key="13">
    <source>
        <dbReference type="EMBL" id="GBL82085.1"/>
    </source>
</evidence>
<keyword evidence="3 12" id="KW-0813">Transport</keyword>
<dbReference type="InterPro" id="IPR001873">
    <property type="entry name" value="ENaC"/>
</dbReference>
<accession>A0A4Y2ASD2</accession>
<evidence type="ECO:0000256" key="3">
    <source>
        <dbReference type="ARBA" id="ARBA00022448"/>
    </source>
</evidence>
<dbReference type="PANTHER" id="PTHR11690:SF248">
    <property type="entry name" value="PICKPOCKET 17, ISOFORM A"/>
    <property type="match status" value="1"/>
</dbReference>
<dbReference type="EMBL" id="BGPR01000027">
    <property type="protein sequence ID" value="GBL82085.1"/>
    <property type="molecule type" value="Genomic_DNA"/>
</dbReference>
<keyword evidence="9" id="KW-0472">Membrane</keyword>
<keyword evidence="8 12" id="KW-0406">Ion transport</keyword>
<evidence type="ECO:0000256" key="6">
    <source>
        <dbReference type="ARBA" id="ARBA00022989"/>
    </source>
</evidence>
<dbReference type="PRINTS" id="PR01078">
    <property type="entry name" value="AMINACHANNEL"/>
</dbReference>
<dbReference type="GO" id="GO:0015280">
    <property type="term" value="F:ligand-gated sodium channel activity"/>
    <property type="evidence" value="ECO:0007669"/>
    <property type="project" value="TreeGrafter"/>
</dbReference>
<keyword evidence="5 12" id="KW-0812">Transmembrane</keyword>
<dbReference type="OrthoDB" id="6502088at2759"/>
<evidence type="ECO:0000256" key="2">
    <source>
        <dbReference type="ARBA" id="ARBA00007193"/>
    </source>
</evidence>
<evidence type="ECO:0000256" key="12">
    <source>
        <dbReference type="RuleBase" id="RU000679"/>
    </source>
</evidence>
<keyword evidence="11 12" id="KW-0407">Ion channel</keyword>
<protein>
    <submittedName>
        <fullName evidence="13">Degenerin mec-10</fullName>
    </submittedName>
</protein>
<evidence type="ECO:0000256" key="8">
    <source>
        <dbReference type="ARBA" id="ARBA00023065"/>
    </source>
</evidence>
<organism evidence="13 14">
    <name type="scientific">Araneus ventricosus</name>
    <name type="common">Orbweaver spider</name>
    <name type="synonym">Epeira ventricosa</name>
    <dbReference type="NCBI Taxonomy" id="182803"/>
    <lineage>
        <taxon>Eukaryota</taxon>
        <taxon>Metazoa</taxon>
        <taxon>Ecdysozoa</taxon>
        <taxon>Arthropoda</taxon>
        <taxon>Chelicerata</taxon>
        <taxon>Arachnida</taxon>
        <taxon>Araneae</taxon>
        <taxon>Araneomorphae</taxon>
        <taxon>Entelegynae</taxon>
        <taxon>Araneoidea</taxon>
        <taxon>Araneidae</taxon>
        <taxon>Araneus</taxon>
    </lineage>
</organism>
<evidence type="ECO:0000256" key="9">
    <source>
        <dbReference type="ARBA" id="ARBA00023136"/>
    </source>
</evidence>
<evidence type="ECO:0000313" key="14">
    <source>
        <dbReference type="Proteomes" id="UP000499080"/>
    </source>
</evidence>
<evidence type="ECO:0000256" key="7">
    <source>
        <dbReference type="ARBA" id="ARBA00023053"/>
    </source>
</evidence>
<evidence type="ECO:0000256" key="11">
    <source>
        <dbReference type="ARBA" id="ARBA00023303"/>
    </source>
</evidence>
<keyword evidence="7" id="KW-0915">Sodium</keyword>
<dbReference type="PANTHER" id="PTHR11690">
    <property type="entry name" value="AMILORIDE-SENSITIVE SODIUM CHANNEL-RELATED"/>
    <property type="match status" value="1"/>
</dbReference>
<reference evidence="13 14" key="1">
    <citation type="journal article" date="2019" name="Sci. Rep.">
        <title>Orb-weaving spider Araneus ventricosus genome elucidates the spidroin gene catalogue.</title>
        <authorList>
            <person name="Kono N."/>
            <person name="Nakamura H."/>
            <person name="Ohtoshi R."/>
            <person name="Moran D.A.P."/>
            <person name="Shinohara A."/>
            <person name="Yoshida Y."/>
            <person name="Fujiwara M."/>
            <person name="Mori M."/>
            <person name="Tomita M."/>
            <person name="Arakawa K."/>
        </authorList>
    </citation>
    <scope>NUCLEOTIDE SEQUENCE [LARGE SCALE GENOMIC DNA]</scope>
</reference>
<keyword evidence="14" id="KW-1185">Reference proteome</keyword>
<gene>
    <name evidence="13" type="primary">mec-10_1</name>
    <name evidence="13" type="ORF">AVEN_50644_1</name>
</gene>
<name>A0A4Y2ASD2_ARAVE</name>
<comment type="subcellular location">
    <subcellularLocation>
        <location evidence="1">Membrane</location>
        <topology evidence="1">Multi-pass membrane protein</topology>
    </subcellularLocation>
</comment>
<comment type="similarity">
    <text evidence="2 12">Belongs to the amiloride-sensitive sodium channel (TC 1.A.6) family.</text>
</comment>
<keyword evidence="6" id="KW-1133">Transmembrane helix</keyword>
<comment type="caution">
    <text evidence="13">The sequence shown here is derived from an EMBL/GenBank/DDBJ whole genome shotgun (WGS) entry which is preliminary data.</text>
</comment>
<evidence type="ECO:0000256" key="4">
    <source>
        <dbReference type="ARBA" id="ARBA00022461"/>
    </source>
</evidence>
<keyword evidence="10 12" id="KW-0739">Sodium transport</keyword>
<keyword evidence="4 12" id="KW-0894">Sodium channel</keyword>
<sequence>MWTLILVLALLGSSYEIYLFMKVYLEYPVVVNLQIEQPERISFPAVTICNMNRMKKMHARCLQNFSNCPDPFPFEILGDSIPENSRQPPLILSERRDINMKNENESKAKLELLEKYYDLSPYNQIITGYLRDEIIASCSFNFKSCEFRHSLNMRYGNCYTFNPLNSIFQEVLMATSAGPINGLEMTLSVNPDQYLPISLTVGMRIAIHDPYDEPNPEDKGITIAPGYETHISLKQTEIRRLPAPFKDKCVFYGGEDEPLVKSRTLCVQDCIQEYNFARCGCADPSF</sequence>
<evidence type="ECO:0000256" key="1">
    <source>
        <dbReference type="ARBA" id="ARBA00004141"/>
    </source>
</evidence>
<dbReference type="GO" id="GO:0005886">
    <property type="term" value="C:plasma membrane"/>
    <property type="evidence" value="ECO:0007669"/>
    <property type="project" value="TreeGrafter"/>
</dbReference>
<dbReference type="Proteomes" id="UP000499080">
    <property type="component" value="Unassembled WGS sequence"/>
</dbReference>
<dbReference type="AlphaFoldDB" id="A0A4Y2ASD2"/>
<evidence type="ECO:0000256" key="10">
    <source>
        <dbReference type="ARBA" id="ARBA00023201"/>
    </source>
</evidence>
<dbReference type="Pfam" id="PF00858">
    <property type="entry name" value="ASC"/>
    <property type="match status" value="1"/>
</dbReference>
<dbReference type="Gene3D" id="2.60.470.10">
    <property type="entry name" value="Acid-sensing ion channels like domains"/>
    <property type="match status" value="1"/>
</dbReference>